<dbReference type="PANTHER" id="PTHR48049">
    <property type="entry name" value="GLYCOSYLTRANSFERASE"/>
    <property type="match status" value="1"/>
</dbReference>
<name>A0A2G9GL56_9LAMI</name>
<dbReference type="OrthoDB" id="5835829at2759"/>
<proteinExistence type="inferred from homology"/>
<dbReference type="Proteomes" id="UP000231279">
    <property type="component" value="Unassembled WGS sequence"/>
</dbReference>
<reference evidence="4" key="1">
    <citation type="journal article" date="2018" name="Gigascience">
        <title>Genome assembly of the Pink Ipe (Handroanthus impetiginosus, Bignoniaceae), a highly valued, ecologically keystone Neotropical timber forest tree.</title>
        <authorList>
            <person name="Silva-Junior O.B."/>
            <person name="Grattapaglia D."/>
            <person name="Novaes E."/>
            <person name="Collevatti R.G."/>
        </authorList>
    </citation>
    <scope>NUCLEOTIDE SEQUENCE [LARGE SCALE GENOMIC DNA]</scope>
    <source>
        <strain evidence="4">cv. UFG-1</strain>
    </source>
</reference>
<keyword evidence="4" id="KW-1185">Reference proteome</keyword>
<gene>
    <name evidence="3" type="ORF">CDL12_21407</name>
</gene>
<dbReference type="InterPro" id="IPR050481">
    <property type="entry name" value="UDP-glycosyltransf_plant"/>
</dbReference>
<dbReference type="GO" id="GO:0102455">
    <property type="term" value="F:anthocyanidin 3-O-glucoside 2''-O-glucosyltransferase activity"/>
    <property type="evidence" value="ECO:0007669"/>
    <property type="project" value="UniProtKB-EC"/>
</dbReference>
<dbReference type="PANTHER" id="PTHR48049:SF34">
    <property type="entry name" value="UDP-GLYCOSYLTRANSFERASE 79B30-LIKE"/>
    <property type="match status" value="1"/>
</dbReference>
<comment type="caution">
    <text evidence="3">The sequence shown here is derived from an EMBL/GenBank/DDBJ whole genome shotgun (WGS) entry which is preliminary data.</text>
</comment>
<organism evidence="3 4">
    <name type="scientific">Handroanthus impetiginosus</name>
    <dbReference type="NCBI Taxonomy" id="429701"/>
    <lineage>
        <taxon>Eukaryota</taxon>
        <taxon>Viridiplantae</taxon>
        <taxon>Streptophyta</taxon>
        <taxon>Embryophyta</taxon>
        <taxon>Tracheophyta</taxon>
        <taxon>Spermatophyta</taxon>
        <taxon>Magnoliopsida</taxon>
        <taxon>eudicotyledons</taxon>
        <taxon>Gunneridae</taxon>
        <taxon>Pentapetalae</taxon>
        <taxon>asterids</taxon>
        <taxon>lamiids</taxon>
        <taxon>Lamiales</taxon>
        <taxon>Bignoniaceae</taxon>
        <taxon>Crescentiina</taxon>
        <taxon>Tabebuia alliance</taxon>
        <taxon>Handroanthus</taxon>
    </lineage>
</organism>
<keyword evidence="2 3" id="KW-0808">Transferase</keyword>
<sequence length="394" mass="43926">MGYLTSFLHISNKLAERGHRIFFTLPSKTQSKVQQFNLHSILITFIPIAIPQIEGLPNGTETTSDIPFPLYRNLRRAMDLTEPAIEGYLFCDEASPDALMEPAPGFPSSEIKLYKHEARVICEINNDKEFGINVKFVERLIMTTDECDAIGFKSCREIEGAYCKFLEKKLKKKIILAGPVLPVPPISSLDEKWKKWLDQFKPKSVIYCAFGSEARLKTDQFQELLLGFELTGLPFLAVPKPPIGAKAEEALPEGFAERTAKRGVVYGGWVQQQLILSHSSVGCFMTHCGSGSLSEAMVNECQLVLMSHVDDQIINTRLMGGDLRVGVEVEKGDEDGLFTKEGVMKAVKLVMDGDSEIGREVAANHGKWRDFLLKKGLEDCYIGDFVQNLGSLLE</sequence>
<keyword evidence="3" id="KW-0328">Glycosyltransferase</keyword>
<dbReference type="Gene3D" id="3.40.50.2000">
    <property type="entry name" value="Glycogen Phosphorylase B"/>
    <property type="match status" value="2"/>
</dbReference>
<dbReference type="FunFam" id="3.40.50.2000:FF:000037">
    <property type="entry name" value="Glycosyltransferase"/>
    <property type="match status" value="1"/>
</dbReference>
<dbReference type="GO" id="GO:0035251">
    <property type="term" value="F:UDP-glucosyltransferase activity"/>
    <property type="evidence" value="ECO:0007669"/>
    <property type="project" value="InterPro"/>
</dbReference>
<dbReference type="AlphaFoldDB" id="A0A2G9GL56"/>
<comment type="similarity">
    <text evidence="1">Belongs to the UDP-glycosyltransferase family.</text>
</comment>
<protein>
    <submittedName>
        <fullName evidence="3">UDP-glucuronosyl and UDP-glucosyl transferase</fullName>
        <ecNumber evidence="3">2.4.1.297</ecNumber>
    </submittedName>
</protein>
<dbReference type="STRING" id="429701.A0A2G9GL56"/>
<dbReference type="CDD" id="cd03784">
    <property type="entry name" value="GT1_Gtf-like"/>
    <property type="match status" value="1"/>
</dbReference>
<evidence type="ECO:0000256" key="2">
    <source>
        <dbReference type="ARBA" id="ARBA00022679"/>
    </source>
</evidence>
<dbReference type="SUPFAM" id="SSF53756">
    <property type="entry name" value="UDP-Glycosyltransferase/glycogen phosphorylase"/>
    <property type="match status" value="1"/>
</dbReference>
<evidence type="ECO:0000313" key="3">
    <source>
        <dbReference type="EMBL" id="PIN06037.1"/>
    </source>
</evidence>
<dbReference type="InterPro" id="IPR002213">
    <property type="entry name" value="UDP_glucos_trans"/>
</dbReference>
<evidence type="ECO:0000256" key="1">
    <source>
        <dbReference type="ARBA" id="ARBA00009995"/>
    </source>
</evidence>
<dbReference type="Pfam" id="PF00201">
    <property type="entry name" value="UDPGT"/>
    <property type="match status" value="1"/>
</dbReference>
<dbReference type="EMBL" id="NKXS01004543">
    <property type="protein sequence ID" value="PIN06037.1"/>
    <property type="molecule type" value="Genomic_DNA"/>
</dbReference>
<dbReference type="EC" id="2.4.1.297" evidence="3"/>
<accession>A0A2G9GL56</accession>
<evidence type="ECO:0000313" key="4">
    <source>
        <dbReference type="Proteomes" id="UP000231279"/>
    </source>
</evidence>